<evidence type="ECO:0000313" key="1">
    <source>
        <dbReference type="EMBL" id="GFO32694.1"/>
    </source>
</evidence>
<accession>A0AAV4CMN9</accession>
<keyword evidence="2" id="KW-1185">Reference proteome</keyword>
<name>A0AAV4CMN9_9GAST</name>
<gene>
    <name evidence="1" type="ORF">PoB_005919900</name>
</gene>
<evidence type="ECO:0000313" key="2">
    <source>
        <dbReference type="Proteomes" id="UP000735302"/>
    </source>
</evidence>
<organism evidence="1 2">
    <name type="scientific">Plakobranchus ocellatus</name>
    <dbReference type="NCBI Taxonomy" id="259542"/>
    <lineage>
        <taxon>Eukaryota</taxon>
        <taxon>Metazoa</taxon>
        <taxon>Spiralia</taxon>
        <taxon>Lophotrochozoa</taxon>
        <taxon>Mollusca</taxon>
        <taxon>Gastropoda</taxon>
        <taxon>Heterobranchia</taxon>
        <taxon>Euthyneura</taxon>
        <taxon>Panpulmonata</taxon>
        <taxon>Sacoglossa</taxon>
        <taxon>Placobranchoidea</taxon>
        <taxon>Plakobranchidae</taxon>
        <taxon>Plakobranchus</taxon>
    </lineage>
</organism>
<dbReference type="EMBL" id="BLXT01006675">
    <property type="protein sequence ID" value="GFO32694.1"/>
    <property type="molecule type" value="Genomic_DNA"/>
</dbReference>
<protein>
    <submittedName>
        <fullName evidence="1">Uncharacterized protein</fullName>
    </submittedName>
</protein>
<comment type="caution">
    <text evidence="1">The sequence shown here is derived from an EMBL/GenBank/DDBJ whole genome shotgun (WGS) entry which is preliminary data.</text>
</comment>
<proteinExistence type="predicted"/>
<dbReference type="Proteomes" id="UP000735302">
    <property type="component" value="Unassembled WGS sequence"/>
</dbReference>
<reference evidence="1 2" key="1">
    <citation type="journal article" date="2021" name="Elife">
        <title>Chloroplast acquisition without the gene transfer in kleptoplastic sea slugs, Plakobranchus ocellatus.</title>
        <authorList>
            <person name="Maeda T."/>
            <person name="Takahashi S."/>
            <person name="Yoshida T."/>
            <person name="Shimamura S."/>
            <person name="Takaki Y."/>
            <person name="Nagai Y."/>
            <person name="Toyoda A."/>
            <person name="Suzuki Y."/>
            <person name="Arimoto A."/>
            <person name="Ishii H."/>
            <person name="Satoh N."/>
            <person name="Nishiyama T."/>
            <person name="Hasebe M."/>
            <person name="Maruyama T."/>
            <person name="Minagawa J."/>
            <person name="Obokata J."/>
            <person name="Shigenobu S."/>
        </authorList>
    </citation>
    <scope>NUCLEOTIDE SEQUENCE [LARGE SCALE GENOMIC DNA]</scope>
</reference>
<sequence>MIVLFPSPNTQGSGSYCILPHDRALSKSQQTRPGSCCIQVPTHKTRVAIVSSHMIVLFPSPNRQDPGSCCIQVPTHKTLVAIVSSHMIVLFPIPNTQDPGSCCIQVPTDKTLVAFVSKSQQTRPW</sequence>
<dbReference type="AlphaFoldDB" id="A0AAV4CMN9"/>